<dbReference type="InParanoid" id="A0A0G4GV41"/>
<evidence type="ECO:0000313" key="2">
    <source>
        <dbReference type="EMBL" id="CEM34763.1"/>
    </source>
</evidence>
<feature type="compositionally biased region" description="Basic and acidic residues" evidence="1">
    <location>
        <begin position="1"/>
        <end position="10"/>
    </location>
</feature>
<dbReference type="AlphaFoldDB" id="A0A0G4GV41"/>
<gene>
    <name evidence="2" type="ORF">Vbra_18733</name>
</gene>
<organism evidence="2 3">
    <name type="scientific">Vitrella brassicaformis (strain CCMP3155)</name>
    <dbReference type="NCBI Taxonomy" id="1169540"/>
    <lineage>
        <taxon>Eukaryota</taxon>
        <taxon>Sar</taxon>
        <taxon>Alveolata</taxon>
        <taxon>Colpodellida</taxon>
        <taxon>Vitrellaceae</taxon>
        <taxon>Vitrella</taxon>
    </lineage>
</organism>
<feature type="region of interest" description="Disordered" evidence="1">
    <location>
        <begin position="1"/>
        <end position="62"/>
    </location>
</feature>
<evidence type="ECO:0000256" key="1">
    <source>
        <dbReference type="SAM" id="MobiDB-lite"/>
    </source>
</evidence>
<feature type="compositionally biased region" description="Polar residues" evidence="1">
    <location>
        <begin position="28"/>
        <end position="59"/>
    </location>
</feature>
<dbReference type="EMBL" id="CDMY01000831">
    <property type="protein sequence ID" value="CEM34763.1"/>
    <property type="molecule type" value="Genomic_DNA"/>
</dbReference>
<dbReference type="Proteomes" id="UP000041254">
    <property type="component" value="Unassembled WGS sequence"/>
</dbReference>
<keyword evidence="3" id="KW-1185">Reference proteome</keyword>
<evidence type="ECO:0000313" key="3">
    <source>
        <dbReference type="Proteomes" id="UP000041254"/>
    </source>
</evidence>
<proteinExistence type="predicted"/>
<accession>A0A0G4GV41</accession>
<dbReference type="VEuPathDB" id="CryptoDB:Vbra_18733"/>
<sequence>MIARREHDDNALASFAGRDVSAREDESMASSSTYPTPSPQENTQNLGGDSEPSATSARSMQMHLQRVSLDPKVAQMEQTREVCDKIIDIIEPMVAAVMDDVKAECRNKIYNYLLTLPINQNAQDGNETTDIKADTKTATREISAITTSTKTGGTDGSYTDSSSSLLDFDPHGEHCIFDYQPLMIARC</sequence>
<protein>
    <submittedName>
        <fullName evidence="2">Uncharacterized protein</fullName>
    </submittedName>
</protein>
<reference evidence="2 3" key="1">
    <citation type="submission" date="2014-11" db="EMBL/GenBank/DDBJ databases">
        <authorList>
            <person name="Zhu J."/>
            <person name="Qi W."/>
            <person name="Song R."/>
        </authorList>
    </citation>
    <scope>NUCLEOTIDE SEQUENCE [LARGE SCALE GENOMIC DNA]</scope>
</reference>
<name>A0A0G4GV41_VITBC</name>